<dbReference type="Proteomes" id="UP000051952">
    <property type="component" value="Unassembled WGS sequence"/>
</dbReference>
<name>A0A0S4IHS2_BODSA</name>
<keyword evidence="2" id="KW-1185">Reference proteome</keyword>
<feature type="non-terminal residue" evidence="1">
    <location>
        <position position="360"/>
    </location>
</feature>
<protein>
    <submittedName>
        <fullName evidence="1">Uncharacterized protein</fullName>
    </submittedName>
</protein>
<reference evidence="2" key="1">
    <citation type="submission" date="2015-09" db="EMBL/GenBank/DDBJ databases">
        <authorList>
            <consortium name="Pathogen Informatics"/>
        </authorList>
    </citation>
    <scope>NUCLEOTIDE SEQUENCE [LARGE SCALE GENOMIC DNA]</scope>
    <source>
        <strain evidence="2">Lake Konstanz</strain>
    </source>
</reference>
<dbReference type="EMBL" id="CYKH01000069">
    <property type="protein sequence ID" value="CUE68479.1"/>
    <property type="molecule type" value="Genomic_DNA"/>
</dbReference>
<dbReference type="VEuPathDB" id="TriTrypDB:BSAL_51760"/>
<sequence length="360" mass="40674">MTVGRVTLFVVGTGVERALSNLPRDSMPKSQEHLRVEEFDDLRDLYSHCRLWKRIEKHLPTMKVVARFSSFSPLFRHTVVDFRFAHSTVVDFRHTVVDFKKKTYTPSDHRAPAVAAHLPHLRPLFENAELVQAVEEAEKEPSTTTSADPKERGIFAKLKRLSQNPRMGALLDSLDTEAVDMASIAESKGAKASYLRGYALRIVSGALVRIKQYNRLKDVDQMRATTWFGVAFAVACSNEEQEEDSEDSRGEENPYITMLRTTYGLMRDCKDKERLEGLLHRYKVTAAVTELGLSGFGMTPPKEGWSGFEHMMLDYLFLHAHGAACAIQTGMRLSSVASKNAVEDSEDPLARIKDWIREHA</sequence>
<organism evidence="1 2">
    <name type="scientific">Bodo saltans</name>
    <name type="common">Flagellated protozoan</name>
    <dbReference type="NCBI Taxonomy" id="75058"/>
    <lineage>
        <taxon>Eukaryota</taxon>
        <taxon>Discoba</taxon>
        <taxon>Euglenozoa</taxon>
        <taxon>Kinetoplastea</taxon>
        <taxon>Metakinetoplastina</taxon>
        <taxon>Eubodonida</taxon>
        <taxon>Bodonidae</taxon>
        <taxon>Bodo</taxon>
    </lineage>
</organism>
<dbReference type="AlphaFoldDB" id="A0A0S4IHS2"/>
<accession>A0A0S4IHS2</accession>
<proteinExistence type="predicted"/>
<evidence type="ECO:0000313" key="1">
    <source>
        <dbReference type="EMBL" id="CUE68479.1"/>
    </source>
</evidence>
<evidence type="ECO:0000313" key="2">
    <source>
        <dbReference type="Proteomes" id="UP000051952"/>
    </source>
</evidence>
<gene>
    <name evidence="1" type="ORF">BSAL_51760</name>
</gene>